<name>A0ABS7JQV4_9SPHN</name>
<feature type="region of interest" description="Disordered" evidence="1">
    <location>
        <begin position="63"/>
        <end position="84"/>
    </location>
</feature>
<dbReference type="Proteomes" id="UP000782554">
    <property type="component" value="Unassembled WGS sequence"/>
</dbReference>
<reference evidence="2 3" key="1">
    <citation type="submission" date="2021-08" db="EMBL/GenBank/DDBJ databases">
        <title>Comparative Genomics Analysis of the Genus Qipengyuania Reveals Extensive Genetic Diversity and Metabolic Versatility, Including the Description of Fifteen Novel Species.</title>
        <authorList>
            <person name="Liu Y."/>
        </authorList>
    </citation>
    <scope>NUCLEOTIDE SEQUENCE [LARGE SCALE GENOMIC DNA]</scope>
    <source>
        <strain evidence="2 3">YG27</strain>
    </source>
</reference>
<keyword evidence="3" id="KW-1185">Reference proteome</keyword>
<organism evidence="2 3">
    <name type="scientific">Qipengyuania mesophila</name>
    <dbReference type="NCBI Taxonomy" id="2867246"/>
    <lineage>
        <taxon>Bacteria</taxon>
        <taxon>Pseudomonadati</taxon>
        <taxon>Pseudomonadota</taxon>
        <taxon>Alphaproteobacteria</taxon>
        <taxon>Sphingomonadales</taxon>
        <taxon>Erythrobacteraceae</taxon>
        <taxon>Qipengyuania</taxon>
    </lineage>
</organism>
<dbReference type="EMBL" id="JAIGNU010000001">
    <property type="protein sequence ID" value="MBX7500007.1"/>
    <property type="molecule type" value="Genomic_DNA"/>
</dbReference>
<dbReference type="RefSeq" id="WP_221599958.1">
    <property type="nucleotide sequence ID" value="NZ_JAIGNU010000001.1"/>
</dbReference>
<feature type="compositionally biased region" description="Low complexity" evidence="1">
    <location>
        <begin position="65"/>
        <end position="76"/>
    </location>
</feature>
<evidence type="ECO:0000313" key="3">
    <source>
        <dbReference type="Proteomes" id="UP000782554"/>
    </source>
</evidence>
<comment type="caution">
    <text evidence="2">The sequence shown here is derived from an EMBL/GenBank/DDBJ whole genome shotgun (WGS) entry which is preliminary data.</text>
</comment>
<gene>
    <name evidence="2" type="ORF">K3181_00950</name>
</gene>
<evidence type="ECO:0000256" key="1">
    <source>
        <dbReference type="SAM" id="MobiDB-lite"/>
    </source>
</evidence>
<accession>A0ABS7JQV4</accession>
<evidence type="ECO:0000313" key="2">
    <source>
        <dbReference type="EMBL" id="MBX7500007.1"/>
    </source>
</evidence>
<proteinExistence type="predicted"/>
<sequence>MAPRLLGLPQQAHESWPVEAQDYFWTLTPDRKALYFRLRDTDRLTLLAMEEAGRAEAWTMMESRTATPPTESATPAPEEEPGPG</sequence>
<protein>
    <submittedName>
        <fullName evidence="2">Uncharacterized protein</fullName>
    </submittedName>
</protein>